<gene>
    <name evidence="1" type="ORF">WDS16_16560</name>
</gene>
<dbReference type="SUPFAM" id="SSF54427">
    <property type="entry name" value="NTF2-like"/>
    <property type="match status" value="1"/>
</dbReference>
<organism evidence="1 2">
    <name type="scientific">Rhodococcus sovatensis</name>
    <dbReference type="NCBI Taxonomy" id="1805840"/>
    <lineage>
        <taxon>Bacteria</taxon>
        <taxon>Bacillati</taxon>
        <taxon>Actinomycetota</taxon>
        <taxon>Actinomycetes</taxon>
        <taxon>Mycobacteriales</taxon>
        <taxon>Nocardiaceae</taxon>
        <taxon>Rhodococcus</taxon>
    </lineage>
</organism>
<evidence type="ECO:0008006" key="3">
    <source>
        <dbReference type="Google" id="ProtNLM"/>
    </source>
</evidence>
<dbReference type="Proteomes" id="UP001432000">
    <property type="component" value="Chromosome"/>
</dbReference>
<evidence type="ECO:0000313" key="2">
    <source>
        <dbReference type="Proteomes" id="UP001432000"/>
    </source>
</evidence>
<reference evidence="1 2" key="1">
    <citation type="submission" date="2024-03" db="EMBL/GenBank/DDBJ databases">
        <title>Natural products discovery in diverse microorganisms through a two-stage MS feature dereplication strategy.</title>
        <authorList>
            <person name="Zhang R."/>
        </authorList>
    </citation>
    <scope>NUCLEOTIDE SEQUENCE [LARGE SCALE GENOMIC DNA]</scope>
    <source>
        <strain evidence="1 2">18930</strain>
    </source>
</reference>
<name>A0ABZ2PD94_9NOCA</name>
<dbReference type="RefSeq" id="WP_338886317.1">
    <property type="nucleotide sequence ID" value="NZ_CP147846.1"/>
</dbReference>
<proteinExistence type="predicted"/>
<dbReference type="EMBL" id="CP147846">
    <property type="protein sequence ID" value="WXG66879.1"/>
    <property type="molecule type" value="Genomic_DNA"/>
</dbReference>
<sequence length="131" mass="14683">MTTRDLETIESFFDRYTGYLSDGDIDGLADIYNYPALAVSPRGVLAVTEPQQTREFFGQGQQYYRSRGIQSVRAKDIVTDIEANEIWVGHLLLENLDDAGNPVGVERNAYQVVVDRDGRRRIAVTTPLDGV</sequence>
<accession>A0ABZ2PD94</accession>
<protein>
    <recommendedName>
        <fullName evidence="3">SnoaL-like domain-containing protein</fullName>
    </recommendedName>
</protein>
<keyword evidence="2" id="KW-1185">Reference proteome</keyword>
<dbReference type="InterPro" id="IPR032710">
    <property type="entry name" value="NTF2-like_dom_sf"/>
</dbReference>
<evidence type="ECO:0000313" key="1">
    <source>
        <dbReference type="EMBL" id="WXG66879.1"/>
    </source>
</evidence>